<evidence type="ECO:0000313" key="2">
    <source>
        <dbReference type="Proteomes" id="UP000588068"/>
    </source>
</evidence>
<evidence type="ECO:0000313" key="1">
    <source>
        <dbReference type="EMBL" id="MBB6093306.1"/>
    </source>
</evidence>
<protein>
    <submittedName>
        <fullName evidence="1">Uncharacterized protein</fullName>
    </submittedName>
</protein>
<reference evidence="1 2" key="1">
    <citation type="submission" date="2020-08" db="EMBL/GenBank/DDBJ databases">
        <title>Genomic Encyclopedia of Type Strains, Phase IV (KMG-IV): sequencing the most valuable type-strain genomes for metagenomic binning, comparative biology and taxonomic classification.</title>
        <authorList>
            <person name="Goeker M."/>
        </authorList>
    </citation>
    <scope>NUCLEOTIDE SEQUENCE [LARGE SCALE GENOMIC DNA]</scope>
    <source>
        <strain evidence="1 2">DSM 26723</strain>
    </source>
</reference>
<proteinExistence type="predicted"/>
<gene>
    <name evidence="1" type="ORF">HNQ60_002184</name>
</gene>
<sequence length="38" mass="4457">MSGEPDREPYYGRVVRWTDSLVAARTFSLYLLWLIAHS</sequence>
<organism evidence="1 2">
    <name type="scientific">Povalibacter uvarum</name>
    <dbReference type="NCBI Taxonomy" id="732238"/>
    <lineage>
        <taxon>Bacteria</taxon>
        <taxon>Pseudomonadati</taxon>
        <taxon>Pseudomonadota</taxon>
        <taxon>Gammaproteobacteria</taxon>
        <taxon>Steroidobacterales</taxon>
        <taxon>Steroidobacteraceae</taxon>
        <taxon>Povalibacter</taxon>
    </lineage>
</organism>
<dbReference type="Proteomes" id="UP000588068">
    <property type="component" value="Unassembled WGS sequence"/>
</dbReference>
<keyword evidence="2" id="KW-1185">Reference proteome</keyword>
<accession>A0A841HKE6</accession>
<comment type="caution">
    <text evidence="1">The sequence shown here is derived from an EMBL/GenBank/DDBJ whole genome shotgun (WGS) entry which is preliminary data.</text>
</comment>
<dbReference type="EMBL" id="JACHHZ010000002">
    <property type="protein sequence ID" value="MBB6093306.1"/>
    <property type="molecule type" value="Genomic_DNA"/>
</dbReference>
<dbReference type="AlphaFoldDB" id="A0A841HKE6"/>
<name>A0A841HKE6_9GAMM</name>